<dbReference type="CDD" id="cd12797">
    <property type="entry name" value="M23_peptidase"/>
    <property type="match status" value="1"/>
</dbReference>
<evidence type="ECO:0000256" key="4">
    <source>
        <dbReference type="ARBA" id="ARBA00022801"/>
    </source>
</evidence>
<evidence type="ECO:0000256" key="1">
    <source>
        <dbReference type="ARBA" id="ARBA00001947"/>
    </source>
</evidence>
<sequence length="298" mass="30680">MAQNAAALRPLLPLAERMSLYPGAALIAAPAQPRQAVQGLAIMAGFSTLAERSAEKLDRQEAELAANQKDLNAHQEQLDALRATQKAQRDASAHQTKIAAAVQTKAESAAERAHAAVAAATAQAADLQDAIARIEQAEASAQARLDAEARELQRRHEVARANHVRAQAAALARAAGPGPSQGHGGAPVAGSVAVSWGQSTEAGPASGMTYTTAGGASVHAPCAGRVDFAGDFRSFGQMLILDCGRRYRFVLSGLGNLAAQSGQSIGKGATLGAMPASGGRLFVQLRAGSRSVDPRPFL</sequence>
<keyword evidence="4" id="KW-0378">Hydrolase</keyword>
<feature type="coiled-coil region" evidence="7">
    <location>
        <begin position="50"/>
        <end position="169"/>
    </location>
</feature>
<dbReference type="SUPFAM" id="SSF51261">
    <property type="entry name" value="Duplicated hybrid motif"/>
    <property type="match status" value="1"/>
</dbReference>
<comment type="cofactor">
    <cofactor evidence="1">
        <name>Zn(2+)</name>
        <dbReference type="ChEBI" id="CHEBI:29105"/>
    </cofactor>
</comment>
<dbReference type="PANTHER" id="PTHR21666">
    <property type="entry name" value="PEPTIDASE-RELATED"/>
    <property type="match status" value="1"/>
</dbReference>
<dbReference type="Pfam" id="PF01551">
    <property type="entry name" value="Peptidase_M23"/>
    <property type="match status" value="1"/>
</dbReference>
<dbReference type="GO" id="GO:0046872">
    <property type="term" value="F:metal ion binding"/>
    <property type="evidence" value="ECO:0007669"/>
    <property type="project" value="UniProtKB-KW"/>
</dbReference>
<dbReference type="OrthoDB" id="9809144at2"/>
<name>A0A1D8UX78_9PROT</name>
<dbReference type="AlphaFoldDB" id="A0A1D8UX78"/>
<dbReference type="GO" id="GO:0006508">
    <property type="term" value="P:proteolysis"/>
    <property type="evidence" value="ECO:0007669"/>
    <property type="project" value="UniProtKB-KW"/>
</dbReference>
<dbReference type="Gene3D" id="2.70.70.10">
    <property type="entry name" value="Glucose Permease (Domain IIA)"/>
    <property type="match status" value="1"/>
</dbReference>
<evidence type="ECO:0000256" key="3">
    <source>
        <dbReference type="ARBA" id="ARBA00022723"/>
    </source>
</evidence>
<keyword evidence="6" id="KW-0482">Metalloprotease</keyword>
<gene>
    <name evidence="9" type="ORF">A0U89_09600</name>
</gene>
<evidence type="ECO:0000256" key="2">
    <source>
        <dbReference type="ARBA" id="ARBA00022670"/>
    </source>
</evidence>
<dbReference type="STRING" id="153496.A0U89_09600"/>
<evidence type="ECO:0000313" key="9">
    <source>
        <dbReference type="EMBL" id="AOX18254.1"/>
    </source>
</evidence>
<keyword evidence="10" id="KW-1185">Reference proteome</keyword>
<dbReference type="EMBL" id="CP014674">
    <property type="protein sequence ID" value="AOX18254.1"/>
    <property type="molecule type" value="Genomic_DNA"/>
</dbReference>
<keyword evidence="7" id="KW-0175">Coiled coil</keyword>
<dbReference type="InterPro" id="IPR011055">
    <property type="entry name" value="Dup_hybrid_motif"/>
</dbReference>
<keyword evidence="5" id="KW-0862">Zinc</keyword>
<keyword evidence="2" id="KW-0645">Protease</keyword>
<dbReference type="PANTHER" id="PTHR21666:SF288">
    <property type="entry name" value="CELL DIVISION PROTEIN YTFB"/>
    <property type="match status" value="1"/>
</dbReference>
<reference evidence="9 10" key="1">
    <citation type="journal article" date="2016" name="Microb. Cell Fact.">
        <title>Dissection of exopolysaccharide biosynthesis in Kozakia baliensis.</title>
        <authorList>
            <person name="Brandt J.U."/>
            <person name="Jakob F."/>
            <person name="Behr J."/>
            <person name="Geissler A.J."/>
            <person name="Vogel R.F."/>
        </authorList>
    </citation>
    <scope>NUCLEOTIDE SEQUENCE [LARGE SCALE GENOMIC DNA]</scope>
    <source>
        <strain evidence="9 10">DSM 14400</strain>
    </source>
</reference>
<dbReference type="GO" id="GO:0004222">
    <property type="term" value="F:metalloendopeptidase activity"/>
    <property type="evidence" value="ECO:0007669"/>
    <property type="project" value="TreeGrafter"/>
</dbReference>
<accession>A0A1D8UX78</accession>
<evidence type="ECO:0000256" key="5">
    <source>
        <dbReference type="ARBA" id="ARBA00022833"/>
    </source>
</evidence>
<dbReference type="InterPro" id="IPR050570">
    <property type="entry name" value="Cell_wall_metabolism_enzyme"/>
</dbReference>
<dbReference type="InterPro" id="IPR016047">
    <property type="entry name" value="M23ase_b-sheet_dom"/>
</dbReference>
<evidence type="ECO:0000259" key="8">
    <source>
        <dbReference type="Pfam" id="PF01551"/>
    </source>
</evidence>
<keyword evidence="3" id="KW-0479">Metal-binding</keyword>
<evidence type="ECO:0000313" key="10">
    <source>
        <dbReference type="Proteomes" id="UP000179145"/>
    </source>
</evidence>
<protein>
    <recommendedName>
        <fullName evidence="8">M23ase beta-sheet core domain-containing protein</fullName>
    </recommendedName>
</protein>
<dbReference type="KEGG" id="kba:A0U89_09600"/>
<feature type="domain" description="M23ase beta-sheet core" evidence="8">
    <location>
        <begin position="205"/>
        <end position="294"/>
    </location>
</feature>
<dbReference type="Proteomes" id="UP000179145">
    <property type="component" value="Chromosome"/>
</dbReference>
<proteinExistence type="predicted"/>
<evidence type="ECO:0000256" key="7">
    <source>
        <dbReference type="SAM" id="Coils"/>
    </source>
</evidence>
<organism evidence="9 10">
    <name type="scientific">Kozakia baliensis</name>
    <dbReference type="NCBI Taxonomy" id="153496"/>
    <lineage>
        <taxon>Bacteria</taxon>
        <taxon>Pseudomonadati</taxon>
        <taxon>Pseudomonadota</taxon>
        <taxon>Alphaproteobacteria</taxon>
        <taxon>Acetobacterales</taxon>
        <taxon>Acetobacteraceae</taxon>
        <taxon>Kozakia</taxon>
    </lineage>
</organism>
<evidence type="ECO:0000256" key="6">
    <source>
        <dbReference type="ARBA" id="ARBA00023049"/>
    </source>
</evidence>
<dbReference type="eggNOG" id="COG4942">
    <property type="taxonomic scope" value="Bacteria"/>
</dbReference>